<proteinExistence type="predicted"/>
<evidence type="ECO:0000256" key="7">
    <source>
        <dbReference type="SAM" id="Phobius"/>
    </source>
</evidence>
<dbReference type="GO" id="GO:0005886">
    <property type="term" value="C:plasma membrane"/>
    <property type="evidence" value="ECO:0007669"/>
    <property type="project" value="UniProtKB-SubCell"/>
</dbReference>
<evidence type="ECO:0000256" key="2">
    <source>
        <dbReference type="ARBA" id="ARBA00022448"/>
    </source>
</evidence>
<evidence type="ECO:0000313" key="9">
    <source>
        <dbReference type="EMBL" id="GGA97105.1"/>
    </source>
</evidence>
<dbReference type="Proteomes" id="UP000607559">
    <property type="component" value="Unassembled WGS sequence"/>
</dbReference>
<feature type="transmembrane region" description="Helical" evidence="7">
    <location>
        <begin position="80"/>
        <end position="100"/>
    </location>
</feature>
<comment type="subcellular location">
    <subcellularLocation>
        <location evidence="1">Cell membrane</location>
        <topology evidence="1">Multi-pass membrane protein</topology>
    </subcellularLocation>
</comment>
<evidence type="ECO:0000256" key="5">
    <source>
        <dbReference type="ARBA" id="ARBA00022989"/>
    </source>
</evidence>
<feature type="transmembrane region" description="Helical" evidence="7">
    <location>
        <begin position="350"/>
        <end position="370"/>
    </location>
</feature>
<dbReference type="PROSITE" id="PS50850">
    <property type="entry name" value="MFS"/>
    <property type="match status" value="1"/>
</dbReference>
<reference evidence="9" key="2">
    <citation type="submission" date="2020-09" db="EMBL/GenBank/DDBJ databases">
        <authorList>
            <person name="Sun Q."/>
            <person name="Zhou Y."/>
        </authorList>
    </citation>
    <scope>NUCLEOTIDE SEQUENCE</scope>
    <source>
        <strain evidence="9">CGMCC 1.15448</strain>
    </source>
</reference>
<dbReference type="CDD" id="cd06173">
    <property type="entry name" value="MFS_MefA_like"/>
    <property type="match status" value="1"/>
</dbReference>
<feature type="transmembrane region" description="Helical" evidence="7">
    <location>
        <begin position="316"/>
        <end position="338"/>
    </location>
</feature>
<dbReference type="PANTHER" id="PTHR23513">
    <property type="entry name" value="INTEGRAL MEMBRANE EFFLUX PROTEIN-RELATED"/>
    <property type="match status" value="1"/>
</dbReference>
<feature type="domain" description="Major facilitator superfamily (MFS) profile" evidence="8">
    <location>
        <begin position="221"/>
        <end position="434"/>
    </location>
</feature>
<gene>
    <name evidence="9" type="ORF">GCM10011511_20530</name>
</gene>
<dbReference type="EMBL" id="BMJC01000002">
    <property type="protein sequence ID" value="GGA97105.1"/>
    <property type="molecule type" value="Genomic_DNA"/>
</dbReference>
<dbReference type="InterPro" id="IPR010290">
    <property type="entry name" value="TM_effector"/>
</dbReference>
<feature type="transmembrane region" description="Helical" evidence="7">
    <location>
        <begin position="227"/>
        <end position="248"/>
    </location>
</feature>
<feature type="transmembrane region" description="Helical" evidence="7">
    <location>
        <begin position="47"/>
        <end position="68"/>
    </location>
</feature>
<dbReference type="AlphaFoldDB" id="A0A8J2UC87"/>
<dbReference type="InterPro" id="IPR036259">
    <property type="entry name" value="MFS_trans_sf"/>
</dbReference>
<feature type="transmembrane region" description="Helical" evidence="7">
    <location>
        <begin position="173"/>
        <end position="191"/>
    </location>
</feature>
<feature type="transmembrane region" description="Helical" evidence="7">
    <location>
        <begin position="17"/>
        <end position="41"/>
    </location>
</feature>
<feature type="transmembrane region" description="Helical" evidence="7">
    <location>
        <begin position="145"/>
        <end position="167"/>
    </location>
</feature>
<dbReference type="Gene3D" id="1.20.1250.20">
    <property type="entry name" value="MFS general substrate transporter like domains"/>
    <property type="match status" value="1"/>
</dbReference>
<dbReference type="RefSeq" id="WP_188931190.1">
    <property type="nucleotide sequence ID" value="NZ_BMJC01000002.1"/>
</dbReference>
<evidence type="ECO:0000256" key="6">
    <source>
        <dbReference type="ARBA" id="ARBA00023136"/>
    </source>
</evidence>
<dbReference type="PANTHER" id="PTHR23513:SF11">
    <property type="entry name" value="STAPHYLOFERRIN A TRANSPORTER"/>
    <property type="match status" value="1"/>
</dbReference>
<dbReference type="InterPro" id="IPR020846">
    <property type="entry name" value="MFS_dom"/>
</dbReference>
<feature type="transmembrane region" description="Helical" evidence="7">
    <location>
        <begin position="106"/>
        <end position="124"/>
    </location>
</feature>
<evidence type="ECO:0000259" key="8">
    <source>
        <dbReference type="PROSITE" id="PS50850"/>
    </source>
</evidence>
<keyword evidence="4 7" id="KW-0812">Transmembrane</keyword>
<evidence type="ECO:0000256" key="3">
    <source>
        <dbReference type="ARBA" id="ARBA00022475"/>
    </source>
</evidence>
<evidence type="ECO:0000313" key="10">
    <source>
        <dbReference type="Proteomes" id="UP000607559"/>
    </source>
</evidence>
<dbReference type="Pfam" id="PF05977">
    <property type="entry name" value="MFS_3"/>
    <property type="match status" value="1"/>
</dbReference>
<protein>
    <submittedName>
        <fullName evidence="9">MFS transporter</fullName>
    </submittedName>
</protein>
<keyword evidence="6 7" id="KW-0472">Membrane</keyword>
<name>A0A8J2UC87_9BACT</name>
<reference evidence="9" key="1">
    <citation type="journal article" date="2014" name="Int. J. Syst. Evol. Microbiol.">
        <title>Complete genome sequence of Corynebacterium casei LMG S-19264T (=DSM 44701T), isolated from a smear-ripened cheese.</title>
        <authorList>
            <consortium name="US DOE Joint Genome Institute (JGI-PGF)"/>
            <person name="Walter F."/>
            <person name="Albersmeier A."/>
            <person name="Kalinowski J."/>
            <person name="Ruckert C."/>
        </authorList>
    </citation>
    <scope>NUCLEOTIDE SEQUENCE</scope>
    <source>
        <strain evidence="9">CGMCC 1.15448</strain>
    </source>
</reference>
<organism evidence="9 10">
    <name type="scientific">Puia dinghuensis</name>
    <dbReference type="NCBI Taxonomy" id="1792502"/>
    <lineage>
        <taxon>Bacteria</taxon>
        <taxon>Pseudomonadati</taxon>
        <taxon>Bacteroidota</taxon>
        <taxon>Chitinophagia</taxon>
        <taxon>Chitinophagales</taxon>
        <taxon>Chitinophagaceae</taxon>
        <taxon>Puia</taxon>
    </lineage>
</organism>
<keyword evidence="2" id="KW-0813">Transport</keyword>
<feature type="transmembrane region" description="Helical" evidence="7">
    <location>
        <begin position="260"/>
        <end position="280"/>
    </location>
</feature>
<keyword evidence="10" id="KW-1185">Reference proteome</keyword>
<dbReference type="SUPFAM" id="SSF103473">
    <property type="entry name" value="MFS general substrate transporter"/>
    <property type="match status" value="1"/>
</dbReference>
<evidence type="ECO:0000256" key="4">
    <source>
        <dbReference type="ARBA" id="ARBA00022692"/>
    </source>
</evidence>
<keyword evidence="5 7" id="KW-1133">Transmembrane helix</keyword>
<comment type="caution">
    <text evidence="9">The sequence shown here is derived from an EMBL/GenBank/DDBJ whole genome shotgun (WGS) entry which is preliminary data.</text>
</comment>
<feature type="transmembrane region" description="Helical" evidence="7">
    <location>
        <begin position="382"/>
        <end position="400"/>
    </location>
</feature>
<sequence>MNRLTAFRAMHSRNYRLYFYGQSVSLIGTWMQRTAVSWVVYTLTHSSFMLGLSLFCTQFPSFLLSTAGGVVSDRYDRFRVLLFTQAASGVQSLLLAILIFTGHYNVWVILGLGVVLGSINAFDVPARQAMVYDMVDDKENLPNALALNSTMVNLARLVGPAIAGFILHKLGDGVCFALNAASFIAVIISLLRMKLPPYVRKIHKKAPLTELKDGWHYLRNTPSIARVILMLAAMSLFVIPYATLLPIYAKVIFHGNAATFGVIDSFIGLGAISGALYLASRTKNTTASRKKILRTNTIIFGVGLICFSYTSYFPLAMLFAVVAGFGMMAQTTITNTIIQTTVAPEMRGRVISYFAMSYFGMMPLGSLLVGTVSQYAGAQNTVLGEGLVALVVVAIYWKYLTTAARDHAKTAAERTSATVKQINTDTTWKKTARL</sequence>
<evidence type="ECO:0000256" key="1">
    <source>
        <dbReference type="ARBA" id="ARBA00004651"/>
    </source>
</evidence>
<accession>A0A8J2UC87</accession>
<keyword evidence="3" id="KW-1003">Cell membrane</keyword>
<feature type="transmembrane region" description="Helical" evidence="7">
    <location>
        <begin position="292"/>
        <end position="310"/>
    </location>
</feature>
<dbReference type="GO" id="GO:0022857">
    <property type="term" value="F:transmembrane transporter activity"/>
    <property type="evidence" value="ECO:0007669"/>
    <property type="project" value="InterPro"/>
</dbReference>